<gene>
    <name evidence="2" type="ORF">GALMADRAFT_30254</name>
</gene>
<dbReference type="EMBL" id="KL142368">
    <property type="protein sequence ID" value="KDR83530.1"/>
    <property type="molecule type" value="Genomic_DNA"/>
</dbReference>
<feature type="non-terminal residue" evidence="2">
    <location>
        <position position="1"/>
    </location>
</feature>
<proteinExistence type="predicted"/>
<keyword evidence="3" id="KW-1185">Reference proteome</keyword>
<dbReference type="HOGENOM" id="CLU_101084_1_0_1"/>
<organism evidence="2 3">
    <name type="scientific">Galerina marginata (strain CBS 339.88)</name>
    <dbReference type="NCBI Taxonomy" id="685588"/>
    <lineage>
        <taxon>Eukaryota</taxon>
        <taxon>Fungi</taxon>
        <taxon>Dikarya</taxon>
        <taxon>Basidiomycota</taxon>
        <taxon>Agaricomycotina</taxon>
        <taxon>Agaricomycetes</taxon>
        <taxon>Agaricomycetidae</taxon>
        <taxon>Agaricales</taxon>
        <taxon>Agaricineae</taxon>
        <taxon>Strophariaceae</taxon>
        <taxon>Galerina</taxon>
    </lineage>
</organism>
<protein>
    <recommendedName>
        <fullName evidence="4">Cytochrome c oxidase assembly protein COX20, mitochondrial</fullName>
    </recommendedName>
</protein>
<keyword evidence="1" id="KW-0812">Transmembrane</keyword>
<dbReference type="OrthoDB" id="3356019at2759"/>
<keyword evidence="1" id="KW-1133">Transmembrane helix</keyword>
<feature type="transmembrane region" description="Helical" evidence="1">
    <location>
        <begin position="47"/>
        <end position="69"/>
    </location>
</feature>
<evidence type="ECO:0008006" key="4">
    <source>
        <dbReference type="Google" id="ProtNLM"/>
    </source>
</evidence>
<reference evidence="3" key="1">
    <citation type="journal article" date="2014" name="Proc. Natl. Acad. Sci. U.S.A.">
        <title>Extensive sampling of basidiomycete genomes demonstrates inadequacy of the white-rot/brown-rot paradigm for wood decay fungi.</title>
        <authorList>
            <person name="Riley R."/>
            <person name="Salamov A.A."/>
            <person name="Brown D.W."/>
            <person name="Nagy L.G."/>
            <person name="Floudas D."/>
            <person name="Held B.W."/>
            <person name="Levasseur A."/>
            <person name="Lombard V."/>
            <person name="Morin E."/>
            <person name="Otillar R."/>
            <person name="Lindquist E.A."/>
            <person name="Sun H."/>
            <person name="LaButti K.M."/>
            <person name="Schmutz J."/>
            <person name="Jabbour D."/>
            <person name="Luo H."/>
            <person name="Baker S.E."/>
            <person name="Pisabarro A.G."/>
            <person name="Walton J.D."/>
            <person name="Blanchette R.A."/>
            <person name="Henrissat B."/>
            <person name="Martin F."/>
            <person name="Cullen D."/>
            <person name="Hibbett D.S."/>
            <person name="Grigoriev I.V."/>
        </authorList>
    </citation>
    <scope>NUCLEOTIDE SEQUENCE [LARGE SCALE GENOMIC DNA]</scope>
    <source>
        <strain evidence="3">CBS 339.88</strain>
    </source>
</reference>
<keyword evidence="1" id="KW-0472">Membrane</keyword>
<dbReference type="AlphaFoldDB" id="A0A067TJZ3"/>
<name>A0A067TJZ3_GALM3</name>
<accession>A0A067TJZ3</accession>
<dbReference type="Proteomes" id="UP000027222">
    <property type="component" value="Unassembled WGS sequence"/>
</dbReference>
<sequence>RQQDVDKAYEVQSKAAIAGGARAMAVGVGLAVIGHHLWPVFRRQTLAFKGFVVSGFTIVGIVFGAESALHEYENKKRREENAIRREARLDLARRGLIGTETEIANWKAERER</sequence>
<evidence type="ECO:0000313" key="3">
    <source>
        <dbReference type="Proteomes" id="UP000027222"/>
    </source>
</evidence>
<feature type="non-terminal residue" evidence="2">
    <location>
        <position position="112"/>
    </location>
</feature>
<feature type="transmembrane region" description="Helical" evidence="1">
    <location>
        <begin position="21"/>
        <end position="41"/>
    </location>
</feature>
<evidence type="ECO:0000313" key="2">
    <source>
        <dbReference type="EMBL" id="KDR83530.1"/>
    </source>
</evidence>
<evidence type="ECO:0000256" key="1">
    <source>
        <dbReference type="SAM" id="Phobius"/>
    </source>
</evidence>